<proteinExistence type="predicted"/>
<reference evidence="1 2" key="1">
    <citation type="submission" date="2016-10" db="EMBL/GenBank/DDBJ databases">
        <authorList>
            <person name="de Groot N.N."/>
        </authorList>
    </citation>
    <scope>NUCLEOTIDE SEQUENCE [LARGE SCALE GENOMIC DNA]</scope>
    <source>
        <strain evidence="1 2">CGMCC 1.10228</strain>
    </source>
</reference>
<keyword evidence="2" id="KW-1185">Reference proteome</keyword>
<dbReference type="RefSeq" id="WP_093279442.1">
    <property type="nucleotide sequence ID" value="NZ_FNDD01000052.1"/>
</dbReference>
<sequence>MIVTKFKSEKSDDRELKLMSAQMDVIRSGVRSLIYARQISELKNSNNYFWVSTCNAHYGHFIESWAKCFGNYSEDTHWKKLDVDRGSFRKEMFKELDTYEGKFVADLKEVLALRNEFFSHTDLSKDSISLNFPKLDMALGSFIFLYKVLQRRLLTAESLVVDRGPLDFKVWMSNLEEEAAKVITVAYDASKNIDEYQ</sequence>
<name>A0A1G8HHH4_9VIBR</name>
<accession>A0A1G8HHH4</accession>
<dbReference type="AlphaFoldDB" id="A0A1G8HHH4"/>
<evidence type="ECO:0000313" key="2">
    <source>
        <dbReference type="Proteomes" id="UP000198854"/>
    </source>
</evidence>
<dbReference type="EMBL" id="FNDD01000052">
    <property type="protein sequence ID" value="SDI06106.1"/>
    <property type="molecule type" value="Genomic_DNA"/>
</dbReference>
<dbReference type="OrthoDB" id="5863344at2"/>
<protein>
    <recommendedName>
        <fullName evidence="3">HEPN AbiU2-like domain-containing protein</fullName>
    </recommendedName>
</protein>
<gene>
    <name evidence="1" type="ORF">SAMN04488136_1526</name>
</gene>
<evidence type="ECO:0000313" key="1">
    <source>
        <dbReference type="EMBL" id="SDI06106.1"/>
    </source>
</evidence>
<evidence type="ECO:0008006" key="3">
    <source>
        <dbReference type="Google" id="ProtNLM"/>
    </source>
</evidence>
<organism evidence="1 2">
    <name type="scientific">Vibrio xiamenensis</name>
    <dbReference type="NCBI Taxonomy" id="861298"/>
    <lineage>
        <taxon>Bacteria</taxon>
        <taxon>Pseudomonadati</taxon>
        <taxon>Pseudomonadota</taxon>
        <taxon>Gammaproteobacteria</taxon>
        <taxon>Vibrionales</taxon>
        <taxon>Vibrionaceae</taxon>
        <taxon>Vibrio</taxon>
    </lineage>
</organism>
<dbReference type="Proteomes" id="UP000198854">
    <property type="component" value="Unassembled WGS sequence"/>
</dbReference>